<feature type="transmembrane region" description="Helical" evidence="11">
    <location>
        <begin position="21"/>
        <end position="40"/>
    </location>
</feature>
<dbReference type="Pfam" id="PF03544">
    <property type="entry name" value="TonB_C"/>
    <property type="match status" value="1"/>
</dbReference>
<protein>
    <submittedName>
        <fullName evidence="13">Putative TonB protein</fullName>
    </submittedName>
</protein>
<dbReference type="STRING" id="1715989.NITINOP_1885"/>
<dbReference type="OrthoDB" id="9792439at2"/>
<dbReference type="PANTHER" id="PTHR33446:SF2">
    <property type="entry name" value="PROTEIN TONB"/>
    <property type="match status" value="1"/>
</dbReference>
<evidence type="ECO:0000256" key="4">
    <source>
        <dbReference type="ARBA" id="ARBA00022475"/>
    </source>
</evidence>
<dbReference type="InterPro" id="IPR037682">
    <property type="entry name" value="TonB_C"/>
</dbReference>
<dbReference type="Gene3D" id="3.30.1150.10">
    <property type="match status" value="1"/>
</dbReference>
<dbReference type="PROSITE" id="PS52015">
    <property type="entry name" value="TONB_CTD"/>
    <property type="match status" value="1"/>
</dbReference>
<feature type="domain" description="TonB C-terminal" evidence="12">
    <location>
        <begin position="202"/>
        <end position="292"/>
    </location>
</feature>
<evidence type="ECO:0000256" key="8">
    <source>
        <dbReference type="ARBA" id="ARBA00022989"/>
    </source>
</evidence>
<keyword evidence="8 11" id="KW-1133">Transmembrane helix</keyword>
<evidence type="ECO:0000313" key="13">
    <source>
        <dbReference type="EMBL" id="CUQ66857.1"/>
    </source>
</evidence>
<dbReference type="KEGG" id="nio:NITINOP_1885"/>
<sequence length="292" mass="31931">MTLLAAASQDHARMHQRGWAWSLLVHGIFGAGAMALMSGLSPSMEAEPFQWNVAMVESPEISPLSDPLPETTPPPQPPEPVAKPVQREVLHRQEVRTVRPVPEIMPVDQTVSQTASMVFEKTVPPQEEIHETVEPTPVQDTAVQEEPPIQTAPGITPEPPRQVVTEPHPAVASVAQETKPVEAAVAKAPSHAPVAAKADYAWLMKALLGRINELKSYPHLARINHWEGKVVLRAVIRDDGQVIMVDVQESSGRSILDNDAMETLRKASPLKLEQPLGKPQVAILMPISYSLR</sequence>
<organism evidence="13 14">
    <name type="scientific">Candidatus Nitrospira inopinata</name>
    <dbReference type="NCBI Taxonomy" id="1715989"/>
    <lineage>
        <taxon>Bacteria</taxon>
        <taxon>Pseudomonadati</taxon>
        <taxon>Nitrospirota</taxon>
        <taxon>Nitrospiria</taxon>
        <taxon>Nitrospirales</taxon>
        <taxon>Nitrospiraceae</taxon>
        <taxon>Nitrospira</taxon>
    </lineage>
</organism>
<evidence type="ECO:0000256" key="11">
    <source>
        <dbReference type="SAM" id="Phobius"/>
    </source>
</evidence>
<keyword evidence="6 11" id="KW-0812">Transmembrane</keyword>
<evidence type="ECO:0000256" key="10">
    <source>
        <dbReference type="SAM" id="MobiDB-lite"/>
    </source>
</evidence>
<proteinExistence type="inferred from homology"/>
<dbReference type="InterPro" id="IPR006260">
    <property type="entry name" value="TonB/TolA_C"/>
</dbReference>
<keyword evidence="4" id="KW-1003">Cell membrane</keyword>
<dbReference type="GO" id="GO:0015031">
    <property type="term" value="P:protein transport"/>
    <property type="evidence" value="ECO:0007669"/>
    <property type="project" value="UniProtKB-KW"/>
</dbReference>
<evidence type="ECO:0000259" key="12">
    <source>
        <dbReference type="PROSITE" id="PS52015"/>
    </source>
</evidence>
<evidence type="ECO:0000256" key="6">
    <source>
        <dbReference type="ARBA" id="ARBA00022692"/>
    </source>
</evidence>
<gene>
    <name evidence="13" type="ORF">NITINOP_1885</name>
</gene>
<dbReference type="NCBIfam" id="TIGR01352">
    <property type="entry name" value="tonB_Cterm"/>
    <property type="match status" value="1"/>
</dbReference>
<evidence type="ECO:0000256" key="5">
    <source>
        <dbReference type="ARBA" id="ARBA00022519"/>
    </source>
</evidence>
<dbReference type="EMBL" id="LN885086">
    <property type="protein sequence ID" value="CUQ66857.1"/>
    <property type="molecule type" value="Genomic_DNA"/>
</dbReference>
<keyword evidence="9 11" id="KW-0472">Membrane</keyword>
<dbReference type="InterPro" id="IPR051045">
    <property type="entry name" value="TonB-dependent_transducer"/>
</dbReference>
<accession>A0A0S4KU50</accession>
<feature type="region of interest" description="Disordered" evidence="10">
    <location>
        <begin position="60"/>
        <end position="83"/>
    </location>
</feature>
<keyword evidence="3" id="KW-0813">Transport</keyword>
<evidence type="ECO:0000256" key="7">
    <source>
        <dbReference type="ARBA" id="ARBA00022927"/>
    </source>
</evidence>
<dbReference type="RefSeq" id="WP_062484796.1">
    <property type="nucleotide sequence ID" value="NZ_LN885086.1"/>
</dbReference>
<comment type="subcellular location">
    <subcellularLocation>
        <location evidence="1">Cell inner membrane</location>
        <topology evidence="1">Single-pass membrane protein</topology>
        <orientation evidence="1">Periplasmic side</orientation>
    </subcellularLocation>
</comment>
<name>A0A0S4KU50_9BACT</name>
<dbReference type="GO" id="GO:0055085">
    <property type="term" value="P:transmembrane transport"/>
    <property type="evidence" value="ECO:0007669"/>
    <property type="project" value="InterPro"/>
</dbReference>
<keyword evidence="14" id="KW-1185">Reference proteome</keyword>
<evidence type="ECO:0000256" key="2">
    <source>
        <dbReference type="ARBA" id="ARBA00006555"/>
    </source>
</evidence>
<evidence type="ECO:0000313" key="14">
    <source>
        <dbReference type="Proteomes" id="UP000066284"/>
    </source>
</evidence>
<dbReference type="GO" id="GO:0098797">
    <property type="term" value="C:plasma membrane protein complex"/>
    <property type="evidence" value="ECO:0007669"/>
    <property type="project" value="TreeGrafter"/>
</dbReference>
<comment type="similarity">
    <text evidence="2">Belongs to the TonB family.</text>
</comment>
<keyword evidence="7" id="KW-0653">Protein transport</keyword>
<keyword evidence="5" id="KW-0997">Cell inner membrane</keyword>
<dbReference type="Proteomes" id="UP000066284">
    <property type="component" value="Chromosome 1"/>
</dbReference>
<dbReference type="GO" id="GO:0031992">
    <property type="term" value="F:energy transducer activity"/>
    <property type="evidence" value="ECO:0007669"/>
    <property type="project" value="TreeGrafter"/>
</dbReference>
<dbReference type="PANTHER" id="PTHR33446">
    <property type="entry name" value="PROTEIN TONB-RELATED"/>
    <property type="match status" value="1"/>
</dbReference>
<evidence type="ECO:0000256" key="3">
    <source>
        <dbReference type="ARBA" id="ARBA00022448"/>
    </source>
</evidence>
<reference evidence="14" key="1">
    <citation type="submission" date="2015-09" db="EMBL/GenBank/DDBJ databases">
        <authorList>
            <person name="Daims H."/>
        </authorList>
    </citation>
    <scope>NUCLEOTIDE SEQUENCE [LARGE SCALE GENOMIC DNA]</scope>
</reference>
<dbReference type="SUPFAM" id="SSF74653">
    <property type="entry name" value="TolA/TonB C-terminal domain"/>
    <property type="match status" value="1"/>
</dbReference>
<evidence type="ECO:0000256" key="1">
    <source>
        <dbReference type="ARBA" id="ARBA00004383"/>
    </source>
</evidence>
<feature type="compositionally biased region" description="Pro residues" evidence="10">
    <location>
        <begin position="70"/>
        <end position="81"/>
    </location>
</feature>
<evidence type="ECO:0000256" key="9">
    <source>
        <dbReference type="ARBA" id="ARBA00023136"/>
    </source>
</evidence>
<dbReference type="AlphaFoldDB" id="A0A0S4KU50"/>